<evidence type="ECO:0000313" key="2">
    <source>
        <dbReference type="Proteomes" id="UP001596364"/>
    </source>
</evidence>
<name>A0ABW1XHL1_9ALTE</name>
<keyword evidence="2" id="KW-1185">Reference proteome</keyword>
<dbReference type="Proteomes" id="UP001596364">
    <property type="component" value="Unassembled WGS sequence"/>
</dbReference>
<dbReference type="RefSeq" id="WP_256372525.1">
    <property type="nucleotide sequence ID" value="NZ_JBHSUS010000001.1"/>
</dbReference>
<organism evidence="1 2">
    <name type="scientific">Pseudobowmanella zhangzhouensis</name>
    <dbReference type="NCBI Taxonomy" id="1537679"/>
    <lineage>
        <taxon>Bacteria</taxon>
        <taxon>Pseudomonadati</taxon>
        <taxon>Pseudomonadota</taxon>
        <taxon>Gammaproteobacteria</taxon>
        <taxon>Alteromonadales</taxon>
        <taxon>Alteromonadaceae</taxon>
    </lineage>
</organism>
<evidence type="ECO:0000313" key="1">
    <source>
        <dbReference type="EMBL" id="MFC6439573.1"/>
    </source>
</evidence>
<dbReference type="EMBL" id="JBHSUS010000001">
    <property type="protein sequence ID" value="MFC6439573.1"/>
    <property type="molecule type" value="Genomic_DNA"/>
</dbReference>
<gene>
    <name evidence="1" type="ORF">ACFP85_05340</name>
</gene>
<sequence>MADPNFKDPFNVKYLLAALVALVLMALAPTLAGWDVFFFH</sequence>
<protein>
    <submittedName>
        <fullName evidence="1">Uncharacterized protein</fullName>
    </submittedName>
</protein>
<proteinExistence type="predicted"/>
<accession>A0ABW1XHL1</accession>
<comment type="caution">
    <text evidence="1">The sequence shown here is derived from an EMBL/GenBank/DDBJ whole genome shotgun (WGS) entry which is preliminary data.</text>
</comment>
<reference evidence="2" key="1">
    <citation type="journal article" date="2019" name="Int. J. Syst. Evol. Microbiol.">
        <title>The Global Catalogue of Microorganisms (GCM) 10K type strain sequencing project: providing services to taxonomists for standard genome sequencing and annotation.</title>
        <authorList>
            <consortium name="The Broad Institute Genomics Platform"/>
            <consortium name="The Broad Institute Genome Sequencing Center for Infectious Disease"/>
            <person name="Wu L."/>
            <person name="Ma J."/>
        </authorList>
    </citation>
    <scope>NUCLEOTIDE SEQUENCE [LARGE SCALE GENOMIC DNA]</scope>
    <source>
        <strain evidence="2">CGMCC 1.16031</strain>
    </source>
</reference>